<feature type="region of interest" description="Disordered" evidence="1">
    <location>
        <begin position="57"/>
        <end position="76"/>
    </location>
</feature>
<dbReference type="Pfam" id="PF09723">
    <property type="entry name" value="Zn_ribbon_8"/>
    <property type="match status" value="1"/>
</dbReference>
<protein>
    <submittedName>
        <fullName evidence="3">Zinc ribbon domain-containing protein</fullName>
    </submittedName>
</protein>
<comment type="caution">
    <text evidence="3">The sequence shown here is derived from an EMBL/GenBank/DDBJ whole genome shotgun (WGS) entry which is preliminary data.</text>
</comment>
<dbReference type="RefSeq" id="WP_267845022.1">
    <property type="nucleotide sequence ID" value="NZ_JAPMXC010000001.1"/>
</dbReference>
<dbReference type="EMBL" id="JAPMXC010000001">
    <property type="protein sequence ID" value="MCY0385884.1"/>
    <property type="molecule type" value="Genomic_DNA"/>
</dbReference>
<gene>
    <name evidence="3" type="ORF">OVY01_01235</name>
</gene>
<feature type="compositionally biased region" description="Basic and acidic residues" evidence="1">
    <location>
        <begin position="59"/>
        <end position="69"/>
    </location>
</feature>
<dbReference type="Proteomes" id="UP001082899">
    <property type="component" value="Unassembled WGS sequence"/>
</dbReference>
<dbReference type="InterPro" id="IPR013429">
    <property type="entry name" value="Regulatory_FmdB_Zinc_ribbon"/>
</dbReference>
<sequence length="107" mass="10958">MPTYDYDCPRCGVFAALRPIAARDAAFACPSCTQDAARIIIAAPGLASLSAAARGAHATNERAAHEPRRSSAHGSGCGCCGPVKFPRAAEAPAAPRAAGGRPWMISH</sequence>
<evidence type="ECO:0000313" key="3">
    <source>
        <dbReference type="EMBL" id="MCY0385884.1"/>
    </source>
</evidence>
<proteinExistence type="predicted"/>
<accession>A0ABT3ZH86</accession>
<dbReference type="NCBIfam" id="TIGR02605">
    <property type="entry name" value="CxxC_CxxC_SSSS"/>
    <property type="match status" value="1"/>
</dbReference>
<organism evidence="3 4">
    <name type="scientific">Robbsia betulipollinis</name>
    <dbReference type="NCBI Taxonomy" id="2981849"/>
    <lineage>
        <taxon>Bacteria</taxon>
        <taxon>Pseudomonadati</taxon>
        <taxon>Pseudomonadota</taxon>
        <taxon>Betaproteobacteria</taxon>
        <taxon>Burkholderiales</taxon>
        <taxon>Burkholderiaceae</taxon>
        <taxon>Robbsia</taxon>
    </lineage>
</organism>
<evidence type="ECO:0000313" key="4">
    <source>
        <dbReference type="Proteomes" id="UP001082899"/>
    </source>
</evidence>
<dbReference type="SMART" id="SM00834">
    <property type="entry name" value="CxxC_CXXC_SSSS"/>
    <property type="match status" value="1"/>
</dbReference>
<reference evidence="3" key="1">
    <citation type="submission" date="2022-11" db="EMBL/GenBank/DDBJ databases">
        <title>Robbsia betulipollinis sp. nov., isolated from pollen of birch (Betula pendula).</title>
        <authorList>
            <person name="Shi H."/>
            <person name="Ambika Manirajan B."/>
            <person name="Ratering S."/>
            <person name="Geissler-Plaum R."/>
            <person name="Schnell S."/>
        </authorList>
    </citation>
    <scope>NUCLEOTIDE SEQUENCE</scope>
    <source>
        <strain evidence="3">Bb-Pol-6</strain>
    </source>
</reference>
<evidence type="ECO:0000259" key="2">
    <source>
        <dbReference type="SMART" id="SM00834"/>
    </source>
</evidence>
<name>A0ABT3ZH86_9BURK</name>
<evidence type="ECO:0000256" key="1">
    <source>
        <dbReference type="SAM" id="MobiDB-lite"/>
    </source>
</evidence>
<feature type="domain" description="Putative regulatory protein FmdB zinc ribbon" evidence="2">
    <location>
        <begin position="1"/>
        <end position="41"/>
    </location>
</feature>
<keyword evidence="4" id="KW-1185">Reference proteome</keyword>